<evidence type="ECO:0000256" key="2">
    <source>
        <dbReference type="ARBA" id="ARBA00022448"/>
    </source>
</evidence>
<dbReference type="Pfam" id="PF07885">
    <property type="entry name" value="Ion_trans_2"/>
    <property type="match status" value="1"/>
</dbReference>
<dbReference type="InterPro" id="IPR003280">
    <property type="entry name" value="2pore_dom_K_chnl"/>
</dbReference>
<sequence>MSLLFIFFLFLVFWLVGALIFSYIEGWRYFDALHFCFVTLLTIGYGDYHPTWPLGRAFWVPWAFFAVPLMTVLISNAADMLFTWCEPHNCGATYALHWRTYWRILRRFYRRRAQRRLLGKTRIRNLLSIVNSDYDTFIRIVNRIESMKVLLVHTMDSPDKRYTHDEWSEHLDALDVVTMSANDPQFWLGENSRFRHSIKEPSFLFFKVLMGVKLNVFRLFEVAGRDHVDFVGTL</sequence>
<evidence type="ECO:0000313" key="10">
    <source>
        <dbReference type="EMBL" id="RKP32250.1"/>
    </source>
</evidence>
<dbReference type="AlphaFoldDB" id="A0A4P9ZJJ7"/>
<feature type="transmembrane region" description="Helical" evidence="8">
    <location>
        <begin position="58"/>
        <end position="78"/>
    </location>
</feature>
<keyword evidence="5" id="KW-0406">Ion transport</keyword>
<evidence type="ECO:0000313" key="11">
    <source>
        <dbReference type="Proteomes" id="UP000268321"/>
    </source>
</evidence>
<dbReference type="SUPFAM" id="SSF81324">
    <property type="entry name" value="Voltage-gated potassium channels"/>
    <property type="match status" value="1"/>
</dbReference>
<dbReference type="GO" id="GO:0030322">
    <property type="term" value="P:stabilization of membrane potential"/>
    <property type="evidence" value="ECO:0007669"/>
    <property type="project" value="TreeGrafter"/>
</dbReference>
<dbReference type="InterPro" id="IPR013099">
    <property type="entry name" value="K_chnl_dom"/>
</dbReference>
<dbReference type="GO" id="GO:0015271">
    <property type="term" value="F:outward rectifier potassium channel activity"/>
    <property type="evidence" value="ECO:0007669"/>
    <property type="project" value="TreeGrafter"/>
</dbReference>
<keyword evidence="4 8" id="KW-1133">Transmembrane helix</keyword>
<keyword evidence="6 8" id="KW-0472">Membrane</keyword>
<organism evidence="10 11">
    <name type="scientific">Metschnikowia bicuspidata</name>
    <dbReference type="NCBI Taxonomy" id="27322"/>
    <lineage>
        <taxon>Eukaryota</taxon>
        <taxon>Fungi</taxon>
        <taxon>Dikarya</taxon>
        <taxon>Ascomycota</taxon>
        <taxon>Saccharomycotina</taxon>
        <taxon>Pichiomycetes</taxon>
        <taxon>Metschnikowiaceae</taxon>
        <taxon>Metschnikowia</taxon>
    </lineage>
</organism>
<evidence type="ECO:0000256" key="4">
    <source>
        <dbReference type="ARBA" id="ARBA00022989"/>
    </source>
</evidence>
<gene>
    <name evidence="10" type="ORF">METBISCDRAFT_21520</name>
</gene>
<evidence type="ECO:0000256" key="7">
    <source>
        <dbReference type="ARBA" id="ARBA00023303"/>
    </source>
</evidence>
<accession>A0A4P9ZJJ7</accession>
<evidence type="ECO:0000256" key="5">
    <source>
        <dbReference type="ARBA" id="ARBA00023065"/>
    </source>
</evidence>
<dbReference type="GO" id="GO:0005886">
    <property type="term" value="C:plasma membrane"/>
    <property type="evidence" value="ECO:0007669"/>
    <property type="project" value="TreeGrafter"/>
</dbReference>
<dbReference type="Gene3D" id="1.10.287.70">
    <property type="match status" value="1"/>
</dbReference>
<keyword evidence="3 8" id="KW-0812">Transmembrane</keyword>
<keyword evidence="2" id="KW-0813">Transport</keyword>
<dbReference type="EMBL" id="ML004432">
    <property type="protein sequence ID" value="RKP32250.1"/>
    <property type="molecule type" value="Genomic_DNA"/>
</dbReference>
<dbReference type="PANTHER" id="PTHR11003">
    <property type="entry name" value="POTASSIUM CHANNEL, SUBFAMILY K"/>
    <property type="match status" value="1"/>
</dbReference>
<evidence type="ECO:0000256" key="1">
    <source>
        <dbReference type="ARBA" id="ARBA00004141"/>
    </source>
</evidence>
<comment type="subcellular location">
    <subcellularLocation>
        <location evidence="1">Membrane</location>
        <topology evidence="1">Multi-pass membrane protein</topology>
    </subcellularLocation>
</comment>
<evidence type="ECO:0000256" key="6">
    <source>
        <dbReference type="ARBA" id="ARBA00023136"/>
    </source>
</evidence>
<evidence type="ECO:0000256" key="3">
    <source>
        <dbReference type="ARBA" id="ARBA00022692"/>
    </source>
</evidence>
<dbReference type="OrthoDB" id="3980693at2759"/>
<dbReference type="Proteomes" id="UP000268321">
    <property type="component" value="Unassembled WGS sequence"/>
</dbReference>
<name>A0A4P9ZJJ7_9ASCO</name>
<keyword evidence="11" id="KW-1185">Reference proteome</keyword>
<dbReference type="GO" id="GO:0022841">
    <property type="term" value="F:potassium ion leak channel activity"/>
    <property type="evidence" value="ECO:0007669"/>
    <property type="project" value="TreeGrafter"/>
</dbReference>
<keyword evidence="7 10" id="KW-0407">Ion channel</keyword>
<evidence type="ECO:0000259" key="9">
    <source>
        <dbReference type="Pfam" id="PF07885"/>
    </source>
</evidence>
<evidence type="ECO:0000256" key="8">
    <source>
        <dbReference type="SAM" id="Phobius"/>
    </source>
</evidence>
<protein>
    <submittedName>
        <fullName evidence="10">Voltage-gated potassium channel</fullName>
    </submittedName>
</protein>
<dbReference type="PANTHER" id="PTHR11003:SF291">
    <property type="entry name" value="IP11374P"/>
    <property type="match status" value="1"/>
</dbReference>
<feature type="domain" description="Potassium channel" evidence="9">
    <location>
        <begin position="10"/>
        <end position="82"/>
    </location>
</feature>
<proteinExistence type="predicted"/>
<reference evidence="11" key="1">
    <citation type="journal article" date="2018" name="Nat. Microbiol.">
        <title>Leveraging single-cell genomics to expand the fungal tree of life.</title>
        <authorList>
            <person name="Ahrendt S.R."/>
            <person name="Quandt C.A."/>
            <person name="Ciobanu D."/>
            <person name="Clum A."/>
            <person name="Salamov A."/>
            <person name="Andreopoulos B."/>
            <person name="Cheng J.F."/>
            <person name="Woyke T."/>
            <person name="Pelin A."/>
            <person name="Henrissat B."/>
            <person name="Reynolds N.K."/>
            <person name="Benny G.L."/>
            <person name="Smith M.E."/>
            <person name="James T.Y."/>
            <person name="Grigoriev I.V."/>
        </authorList>
    </citation>
    <scope>NUCLEOTIDE SEQUENCE [LARGE SCALE GENOMIC DNA]</scope>
    <source>
        <strain evidence="11">Baker2002</strain>
    </source>
</reference>